<keyword evidence="5" id="KW-0592">Phosphate transport</keyword>
<evidence type="ECO:0000256" key="5">
    <source>
        <dbReference type="ARBA" id="ARBA00022592"/>
    </source>
</evidence>
<feature type="transmembrane region" description="Helical" evidence="9">
    <location>
        <begin position="122"/>
        <end position="143"/>
    </location>
</feature>
<keyword evidence="7 9" id="KW-1133">Transmembrane helix</keyword>
<evidence type="ECO:0000313" key="11">
    <source>
        <dbReference type="Proteomes" id="UP000028781"/>
    </source>
</evidence>
<reference evidence="10 11" key="1">
    <citation type="journal article" date="2015" name="Int. J. Syst. Evol. Microbiol.">
        <title>M ethanocaldococcus bathoardescens sp. nov., a hyperthermophilic methanogen isolated from a volcanically active deep-sea hydrothermal vent.</title>
        <authorList>
            <person name="Stewart L.C."/>
            <person name="Jung J.H."/>
            <person name="Kim Y.T."/>
            <person name="Kwon S.W."/>
            <person name="Park C.S."/>
            <person name="Holden J.F."/>
        </authorList>
    </citation>
    <scope>NUCLEOTIDE SEQUENCE [LARGE SCALE GENOMIC DNA]</scope>
    <source>
        <strain evidence="10 11">JH146</strain>
    </source>
</reference>
<keyword evidence="4" id="KW-0813">Transport</keyword>
<dbReference type="Proteomes" id="UP000028781">
    <property type="component" value="Chromosome"/>
</dbReference>
<dbReference type="GO" id="GO:0035435">
    <property type="term" value="P:phosphate ion transmembrane transport"/>
    <property type="evidence" value="ECO:0007669"/>
    <property type="project" value="TreeGrafter"/>
</dbReference>
<evidence type="ECO:0000256" key="1">
    <source>
        <dbReference type="ARBA" id="ARBA00001981"/>
    </source>
</evidence>
<feature type="transmembrane region" description="Helical" evidence="9">
    <location>
        <begin position="12"/>
        <end position="32"/>
    </location>
</feature>
<dbReference type="OrthoDB" id="101311at2157"/>
<feature type="transmembrane region" description="Helical" evidence="9">
    <location>
        <begin position="155"/>
        <end position="173"/>
    </location>
</feature>
<dbReference type="EMBL" id="CP009149">
    <property type="protein sequence ID" value="AIJ05697.1"/>
    <property type="molecule type" value="Genomic_DNA"/>
</dbReference>
<keyword evidence="8 9" id="KW-0472">Membrane</keyword>
<feature type="transmembrane region" description="Helical" evidence="9">
    <location>
        <begin position="247"/>
        <end position="264"/>
    </location>
</feature>
<evidence type="ECO:0000256" key="8">
    <source>
        <dbReference type="ARBA" id="ARBA00023136"/>
    </source>
</evidence>
<dbReference type="GeneID" id="24891458"/>
<evidence type="ECO:0000256" key="3">
    <source>
        <dbReference type="ARBA" id="ARBA00009916"/>
    </source>
</evidence>
<evidence type="ECO:0000256" key="7">
    <source>
        <dbReference type="ARBA" id="ARBA00022989"/>
    </source>
</evidence>
<evidence type="ECO:0000313" key="10">
    <source>
        <dbReference type="EMBL" id="AIJ05697.1"/>
    </source>
</evidence>
<dbReference type="STRING" id="1301915.JH146_0851"/>
<dbReference type="PANTHER" id="PTHR11101:SF80">
    <property type="entry name" value="PHOSPHATE TRANSPORTER"/>
    <property type="match status" value="1"/>
</dbReference>
<sequence length="298" mass="32068">MVVIEISIDLKLIISFYLLFILGANNVANAIGTAYASRATTYKNLLILFSVCVIIGSLFAKNVGNTVNSLSSDALMALIISALVMTLSTYKKVPISLHTTIICSLIGLSFKSSNLAIFGEILLSWILSPIIAVIIAYVLYLAYEKIEIPILKKITMIKYLLLISAGVVAFNLGSNDLPTVLGTFTTSQIIYIIGAIFLCLGAYLYGNRVSETLSMITNLSVTSAFIAQLSGGLAVTIFTALGMPVSTTQAIIGGILGVGLTKGIKTVRWKVLKNIIFWWIIAPTIALIAGFIINRMIE</sequence>
<name>A0A076LFR0_9EURY</name>
<comment type="subcellular location">
    <subcellularLocation>
        <location evidence="2">Membrane</location>
        <topology evidence="2">Multi-pass membrane protein</topology>
    </subcellularLocation>
</comment>
<keyword evidence="6 9" id="KW-0812">Transmembrane</keyword>
<feature type="transmembrane region" description="Helical" evidence="9">
    <location>
        <begin position="66"/>
        <end position="86"/>
    </location>
</feature>
<feature type="transmembrane region" description="Helical" evidence="9">
    <location>
        <begin position="276"/>
        <end position="297"/>
    </location>
</feature>
<evidence type="ECO:0000256" key="4">
    <source>
        <dbReference type="ARBA" id="ARBA00022448"/>
    </source>
</evidence>
<dbReference type="InterPro" id="IPR001204">
    <property type="entry name" value="Phos_transporter"/>
</dbReference>
<comment type="function">
    <text evidence="1">Potential transporter for phosphate.</text>
</comment>
<comment type="similarity">
    <text evidence="3">Belongs to the inorganic phosphate transporter (PiT) (TC 2.A.20) family.</text>
</comment>
<dbReference type="Pfam" id="PF01384">
    <property type="entry name" value="PHO4"/>
    <property type="match status" value="1"/>
</dbReference>
<dbReference type="HOGENOM" id="CLU_015355_0_0_2"/>
<dbReference type="AlphaFoldDB" id="A0A076LFR0"/>
<evidence type="ECO:0000256" key="2">
    <source>
        <dbReference type="ARBA" id="ARBA00004141"/>
    </source>
</evidence>
<dbReference type="GO" id="GO:0005315">
    <property type="term" value="F:phosphate transmembrane transporter activity"/>
    <property type="evidence" value="ECO:0007669"/>
    <property type="project" value="InterPro"/>
</dbReference>
<proteinExistence type="inferred from homology"/>
<evidence type="ECO:0000256" key="6">
    <source>
        <dbReference type="ARBA" id="ARBA00022692"/>
    </source>
</evidence>
<feature type="transmembrane region" description="Helical" evidence="9">
    <location>
        <begin position="188"/>
        <end position="206"/>
    </location>
</feature>
<keyword evidence="11" id="KW-1185">Reference proteome</keyword>
<feature type="transmembrane region" description="Helical" evidence="9">
    <location>
        <begin position="218"/>
        <end position="241"/>
    </location>
</feature>
<organism evidence="10 11">
    <name type="scientific">Methanocaldococcus bathoardescens</name>
    <dbReference type="NCBI Taxonomy" id="1301915"/>
    <lineage>
        <taxon>Archaea</taxon>
        <taxon>Methanobacteriati</taxon>
        <taxon>Methanobacteriota</taxon>
        <taxon>Methanomada group</taxon>
        <taxon>Methanococci</taxon>
        <taxon>Methanococcales</taxon>
        <taxon>Methanocaldococcaceae</taxon>
        <taxon>Methanocaldococcus</taxon>
    </lineage>
</organism>
<accession>A0A076LFR0</accession>
<dbReference type="RefSeq" id="WP_048201849.1">
    <property type="nucleotide sequence ID" value="NZ_CP009149.1"/>
</dbReference>
<feature type="transmembrane region" description="Helical" evidence="9">
    <location>
        <begin position="44"/>
        <end position="60"/>
    </location>
</feature>
<dbReference type="GO" id="GO:0016020">
    <property type="term" value="C:membrane"/>
    <property type="evidence" value="ECO:0007669"/>
    <property type="project" value="UniProtKB-SubCell"/>
</dbReference>
<dbReference type="KEGG" id="mjh:JH146_0851"/>
<dbReference type="PANTHER" id="PTHR11101">
    <property type="entry name" value="PHOSPHATE TRANSPORTER"/>
    <property type="match status" value="1"/>
</dbReference>
<protein>
    <submittedName>
        <fullName evidence="10">Phosphate transporter</fullName>
    </submittedName>
</protein>
<gene>
    <name evidence="10" type="ORF">JH146_0851</name>
</gene>
<evidence type="ECO:0000256" key="9">
    <source>
        <dbReference type="SAM" id="Phobius"/>
    </source>
</evidence>